<sequence>MDPLTGGRVDADIPIWKPREYFLRLLESRTNQIRQERHNVVSRLLQITEQYTHDYLLPTDDLTLDHTERYNRQVQRFSNRTIRFLQQVSTLLSKTIDAWDTFHSGDMSYFSELESSSGRSGSFFRLLLTVDKYMSELRDLRQEVENQKRLLENLEREVRLTLTIGHAFRTRAKVTS</sequence>
<dbReference type="STRING" id="100816.A0A175W7B4"/>
<evidence type="ECO:0000256" key="1">
    <source>
        <dbReference type="SAM" id="Coils"/>
    </source>
</evidence>
<protein>
    <submittedName>
        <fullName evidence="2">Uncharacterized protein</fullName>
    </submittedName>
</protein>
<dbReference type="OrthoDB" id="5217843at2759"/>
<evidence type="ECO:0000313" key="3">
    <source>
        <dbReference type="Proteomes" id="UP000078237"/>
    </source>
</evidence>
<accession>A0A175W7B4</accession>
<dbReference type="Proteomes" id="UP000078237">
    <property type="component" value="Unassembled WGS sequence"/>
</dbReference>
<dbReference type="AlphaFoldDB" id="A0A175W7B4"/>
<dbReference type="VEuPathDB" id="FungiDB:MMYC01_203492"/>
<reference evidence="2 3" key="1">
    <citation type="journal article" date="2016" name="Genome Announc.">
        <title>Genome Sequence of Madurella mycetomatis mm55, Isolated from a Human Mycetoma Case in Sudan.</title>
        <authorList>
            <person name="Smit S."/>
            <person name="Derks M.F."/>
            <person name="Bervoets S."/>
            <person name="Fahal A."/>
            <person name="van Leeuwen W."/>
            <person name="van Belkum A."/>
            <person name="van de Sande W.W."/>
        </authorList>
    </citation>
    <scope>NUCLEOTIDE SEQUENCE [LARGE SCALE GENOMIC DNA]</scope>
    <source>
        <strain evidence="3">mm55</strain>
    </source>
</reference>
<name>A0A175W7B4_9PEZI</name>
<gene>
    <name evidence="2" type="ORF">MMYC01_203492</name>
</gene>
<dbReference type="EMBL" id="LCTW02000087">
    <property type="protein sequence ID" value="KXX79435.1"/>
    <property type="molecule type" value="Genomic_DNA"/>
</dbReference>
<feature type="coiled-coil region" evidence="1">
    <location>
        <begin position="130"/>
        <end position="164"/>
    </location>
</feature>
<keyword evidence="1" id="KW-0175">Coiled coil</keyword>
<keyword evidence="3" id="KW-1185">Reference proteome</keyword>
<evidence type="ECO:0000313" key="2">
    <source>
        <dbReference type="EMBL" id="KXX79435.1"/>
    </source>
</evidence>
<organism evidence="2 3">
    <name type="scientific">Madurella mycetomatis</name>
    <dbReference type="NCBI Taxonomy" id="100816"/>
    <lineage>
        <taxon>Eukaryota</taxon>
        <taxon>Fungi</taxon>
        <taxon>Dikarya</taxon>
        <taxon>Ascomycota</taxon>
        <taxon>Pezizomycotina</taxon>
        <taxon>Sordariomycetes</taxon>
        <taxon>Sordariomycetidae</taxon>
        <taxon>Sordariales</taxon>
        <taxon>Sordariales incertae sedis</taxon>
        <taxon>Madurella</taxon>
    </lineage>
</organism>
<proteinExistence type="predicted"/>
<comment type="caution">
    <text evidence="2">The sequence shown here is derived from an EMBL/GenBank/DDBJ whole genome shotgun (WGS) entry which is preliminary data.</text>
</comment>